<keyword evidence="3" id="KW-0560">Oxidoreductase</keyword>
<sequence>MKVAVVGSSAGLGAAVALRHARRDDDVVAVARRGDRLKQLAESTPPRAGKWVSVTADVTSPEGLAACLEASAGCDRIYLTAAVNAGIRHTIALNFEAHCRIAEALDRRGLQVVAISSLAAVVAFPDLEVYGASKAALEQWFASHSRTAESDLLIVRPGRFASEFHTGPLPFDPGSLPHGRAAEVVAAADSSRSGTVTLGGVRDRIAVAVSRIFGPVHALGVL</sequence>
<proteinExistence type="inferred from homology"/>
<dbReference type="Gene3D" id="3.40.50.720">
    <property type="entry name" value="NAD(P)-binding Rossmann-like Domain"/>
    <property type="match status" value="1"/>
</dbReference>
<protein>
    <recommendedName>
        <fullName evidence="6">Short-chain dehydrogenase</fullName>
    </recommendedName>
</protein>
<dbReference type="Pfam" id="PF00106">
    <property type="entry name" value="adh_short"/>
    <property type="match status" value="1"/>
</dbReference>
<dbReference type="CDD" id="cd05233">
    <property type="entry name" value="SDR_c"/>
    <property type="match status" value="1"/>
</dbReference>
<dbReference type="EMBL" id="BMNE01000013">
    <property type="protein sequence ID" value="GGN99390.1"/>
    <property type="molecule type" value="Genomic_DNA"/>
</dbReference>
<dbReference type="InterPro" id="IPR036291">
    <property type="entry name" value="NAD(P)-bd_dom_sf"/>
</dbReference>
<dbReference type="InterPro" id="IPR002347">
    <property type="entry name" value="SDR_fam"/>
</dbReference>
<accession>A0ABQ2L3G7</accession>
<evidence type="ECO:0008006" key="6">
    <source>
        <dbReference type="Google" id="ProtNLM"/>
    </source>
</evidence>
<gene>
    <name evidence="4" type="ORF">GCM10011610_67290</name>
</gene>
<dbReference type="PANTHER" id="PTHR43391">
    <property type="entry name" value="RETINOL DEHYDROGENASE-RELATED"/>
    <property type="match status" value="1"/>
</dbReference>
<evidence type="ECO:0000313" key="5">
    <source>
        <dbReference type="Proteomes" id="UP000658127"/>
    </source>
</evidence>
<comment type="caution">
    <text evidence="4">The sequence shown here is derived from an EMBL/GenBank/DDBJ whole genome shotgun (WGS) entry which is preliminary data.</text>
</comment>
<organism evidence="4 5">
    <name type="scientific">Nocardia rhizosphaerihabitans</name>
    <dbReference type="NCBI Taxonomy" id="1691570"/>
    <lineage>
        <taxon>Bacteria</taxon>
        <taxon>Bacillati</taxon>
        <taxon>Actinomycetota</taxon>
        <taxon>Actinomycetes</taxon>
        <taxon>Mycobacteriales</taxon>
        <taxon>Nocardiaceae</taxon>
        <taxon>Nocardia</taxon>
    </lineage>
</organism>
<keyword evidence="2" id="KW-0521">NADP</keyword>
<evidence type="ECO:0000256" key="1">
    <source>
        <dbReference type="ARBA" id="ARBA00006484"/>
    </source>
</evidence>
<name>A0ABQ2L3G7_9NOCA</name>
<evidence type="ECO:0000256" key="3">
    <source>
        <dbReference type="ARBA" id="ARBA00023002"/>
    </source>
</evidence>
<evidence type="ECO:0000256" key="2">
    <source>
        <dbReference type="ARBA" id="ARBA00022857"/>
    </source>
</evidence>
<comment type="similarity">
    <text evidence="1">Belongs to the short-chain dehydrogenases/reductases (SDR) family.</text>
</comment>
<evidence type="ECO:0000313" key="4">
    <source>
        <dbReference type="EMBL" id="GGN99390.1"/>
    </source>
</evidence>
<dbReference type="PROSITE" id="PS00061">
    <property type="entry name" value="ADH_SHORT"/>
    <property type="match status" value="1"/>
</dbReference>
<dbReference type="PANTHER" id="PTHR43391:SF14">
    <property type="entry name" value="DEHYDROGENASE_REDUCTASE SDR FAMILY PROTEIN 7-LIKE"/>
    <property type="match status" value="1"/>
</dbReference>
<dbReference type="RefSeq" id="WP_189034552.1">
    <property type="nucleotide sequence ID" value="NZ_BMNE01000013.1"/>
</dbReference>
<dbReference type="SUPFAM" id="SSF51735">
    <property type="entry name" value="NAD(P)-binding Rossmann-fold domains"/>
    <property type="match status" value="1"/>
</dbReference>
<keyword evidence="5" id="KW-1185">Reference proteome</keyword>
<dbReference type="Proteomes" id="UP000658127">
    <property type="component" value="Unassembled WGS sequence"/>
</dbReference>
<dbReference type="InterPro" id="IPR020904">
    <property type="entry name" value="Sc_DH/Rdtase_CS"/>
</dbReference>
<reference evidence="5" key="1">
    <citation type="journal article" date="2019" name="Int. J. Syst. Evol. Microbiol.">
        <title>The Global Catalogue of Microorganisms (GCM) 10K type strain sequencing project: providing services to taxonomists for standard genome sequencing and annotation.</title>
        <authorList>
            <consortium name="The Broad Institute Genomics Platform"/>
            <consortium name="The Broad Institute Genome Sequencing Center for Infectious Disease"/>
            <person name="Wu L."/>
            <person name="Ma J."/>
        </authorList>
    </citation>
    <scope>NUCLEOTIDE SEQUENCE [LARGE SCALE GENOMIC DNA]</scope>
    <source>
        <strain evidence="5">CGMCC 4.7329</strain>
    </source>
</reference>